<name>A0ABD0RYL6_CIRMR</name>
<organism evidence="2 3">
    <name type="scientific">Cirrhinus mrigala</name>
    <name type="common">Mrigala</name>
    <dbReference type="NCBI Taxonomy" id="683832"/>
    <lineage>
        <taxon>Eukaryota</taxon>
        <taxon>Metazoa</taxon>
        <taxon>Chordata</taxon>
        <taxon>Craniata</taxon>
        <taxon>Vertebrata</taxon>
        <taxon>Euteleostomi</taxon>
        <taxon>Actinopterygii</taxon>
        <taxon>Neopterygii</taxon>
        <taxon>Teleostei</taxon>
        <taxon>Ostariophysi</taxon>
        <taxon>Cypriniformes</taxon>
        <taxon>Cyprinidae</taxon>
        <taxon>Labeoninae</taxon>
        <taxon>Labeonini</taxon>
        <taxon>Cirrhinus</taxon>
    </lineage>
</organism>
<reference evidence="2 3" key="1">
    <citation type="submission" date="2024-05" db="EMBL/GenBank/DDBJ databases">
        <title>Genome sequencing and assembly of Indian major carp, Cirrhinus mrigala (Hamilton, 1822).</title>
        <authorList>
            <person name="Mohindra V."/>
            <person name="Chowdhury L.M."/>
            <person name="Lal K."/>
            <person name="Jena J.K."/>
        </authorList>
    </citation>
    <scope>NUCLEOTIDE SEQUENCE [LARGE SCALE GENOMIC DNA]</scope>
    <source>
        <strain evidence="2">CM1030</strain>
        <tissue evidence="2">Blood</tissue>
    </source>
</reference>
<feature type="non-terminal residue" evidence="2">
    <location>
        <position position="71"/>
    </location>
</feature>
<dbReference type="InterPro" id="IPR050180">
    <property type="entry name" value="RNR_Ribonuclease"/>
</dbReference>
<dbReference type="PANTHER" id="PTHR23355:SF35">
    <property type="entry name" value="EXOSOME COMPLEX EXONUCLEASE RRP44"/>
    <property type="match status" value="1"/>
</dbReference>
<evidence type="ECO:0000313" key="3">
    <source>
        <dbReference type="Proteomes" id="UP001529510"/>
    </source>
</evidence>
<dbReference type="Proteomes" id="UP001529510">
    <property type="component" value="Unassembled WGS sequence"/>
</dbReference>
<protein>
    <recommendedName>
        <fullName evidence="1">RNB domain-containing protein</fullName>
    </recommendedName>
</protein>
<accession>A0ABD0RYL6</accession>
<dbReference type="SUPFAM" id="SSF50249">
    <property type="entry name" value="Nucleic acid-binding proteins"/>
    <property type="match status" value="1"/>
</dbReference>
<feature type="domain" description="RNB" evidence="1">
    <location>
        <begin position="14"/>
        <end position="71"/>
    </location>
</feature>
<dbReference type="InterPro" id="IPR012340">
    <property type="entry name" value="NA-bd_OB-fold"/>
</dbReference>
<evidence type="ECO:0000313" key="2">
    <source>
        <dbReference type="EMBL" id="KAL0203647.1"/>
    </source>
</evidence>
<comment type="caution">
    <text evidence="2">The sequence shown here is derived from an EMBL/GenBank/DDBJ whole genome shotgun (WGS) entry which is preliminary data.</text>
</comment>
<gene>
    <name evidence="2" type="ORF">M9458_001665</name>
</gene>
<sequence>DLSILTDSAKALADSLNNATIENFPYFNTLLRILATRCMMQAVYFCSGMDSDFHHYGLASPIYTHFTSPIR</sequence>
<keyword evidence="3" id="KW-1185">Reference proteome</keyword>
<evidence type="ECO:0000259" key="1">
    <source>
        <dbReference type="Pfam" id="PF00773"/>
    </source>
</evidence>
<dbReference type="PANTHER" id="PTHR23355">
    <property type="entry name" value="RIBONUCLEASE"/>
    <property type="match status" value="1"/>
</dbReference>
<feature type="non-terminal residue" evidence="2">
    <location>
        <position position="1"/>
    </location>
</feature>
<dbReference type="InterPro" id="IPR001900">
    <property type="entry name" value="RNase_II/R"/>
</dbReference>
<dbReference type="AlphaFoldDB" id="A0ABD0RYL6"/>
<dbReference type="Pfam" id="PF00773">
    <property type="entry name" value="RNB"/>
    <property type="match status" value="1"/>
</dbReference>
<dbReference type="EMBL" id="JAMKFB020000001">
    <property type="protein sequence ID" value="KAL0203647.1"/>
    <property type="molecule type" value="Genomic_DNA"/>
</dbReference>
<proteinExistence type="predicted"/>